<evidence type="ECO:0000313" key="2">
    <source>
        <dbReference type="EnsemblPlants" id="PGSC0003DMT400062056"/>
    </source>
</evidence>
<dbReference type="AlphaFoldDB" id="M1C8E6"/>
<dbReference type="InParanoid" id="M1C8E6"/>
<protein>
    <submittedName>
        <fullName evidence="2">Uncharacterized protein</fullName>
    </submittedName>
</protein>
<dbReference type="Proteomes" id="UP000011115">
    <property type="component" value="Unassembled WGS sequence"/>
</dbReference>
<sequence>MGMRVEASPKLPIKRPLGFSKTGNSSRDPEKSGTTIGKSSKKRPKTIRKSFVLCFRFFFELEFESAVEILTSKPSLLLYTRSVITLVLHFAFGF</sequence>
<dbReference type="Gramene" id="PGSC0003DMT400062056">
    <property type="protein sequence ID" value="PGSC0003DMT400062056"/>
    <property type="gene ID" value="PGSC0003DMG400024146"/>
</dbReference>
<keyword evidence="3" id="KW-1185">Reference proteome</keyword>
<reference evidence="3" key="1">
    <citation type="journal article" date="2011" name="Nature">
        <title>Genome sequence and analysis of the tuber crop potato.</title>
        <authorList>
            <consortium name="The Potato Genome Sequencing Consortium"/>
        </authorList>
    </citation>
    <scope>NUCLEOTIDE SEQUENCE [LARGE SCALE GENOMIC DNA]</scope>
    <source>
        <strain evidence="3">cv. DM1-3 516 R44</strain>
    </source>
</reference>
<feature type="region of interest" description="Disordered" evidence="1">
    <location>
        <begin position="1"/>
        <end position="44"/>
    </location>
</feature>
<reference evidence="2" key="2">
    <citation type="submission" date="2015-06" db="UniProtKB">
        <authorList>
            <consortium name="EnsemblPlants"/>
        </authorList>
    </citation>
    <scope>IDENTIFICATION</scope>
    <source>
        <strain evidence="2">DM1-3 516 R44</strain>
    </source>
</reference>
<organism evidence="2 3">
    <name type="scientific">Solanum tuberosum</name>
    <name type="common">Potato</name>
    <dbReference type="NCBI Taxonomy" id="4113"/>
    <lineage>
        <taxon>Eukaryota</taxon>
        <taxon>Viridiplantae</taxon>
        <taxon>Streptophyta</taxon>
        <taxon>Embryophyta</taxon>
        <taxon>Tracheophyta</taxon>
        <taxon>Spermatophyta</taxon>
        <taxon>Magnoliopsida</taxon>
        <taxon>eudicotyledons</taxon>
        <taxon>Gunneridae</taxon>
        <taxon>Pentapetalae</taxon>
        <taxon>asterids</taxon>
        <taxon>lamiids</taxon>
        <taxon>Solanales</taxon>
        <taxon>Solanaceae</taxon>
        <taxon>Solanoideae</taxon>
        <taxon>Solaneae</taxon>
        <taxon>Solanum</taxon>
    </lineage>
</organism>
<dbReference type="PaxDb" id="4113-PGSC0003DMT400062056"/>
<evidence type="ECO:0000256" key="1">
    <source>
        <dbReference type="SAM" id="MobiDB-lite"/>
    </source>
</evidence>
<dbReference type="EnsemblPlants" id="PGSC0003DMT400062056">
    <property type="protein sequence ID" value="PGSC0003DMT400062056"/>
    <property type="gene ID" value="PGSC0003DMG400024146"/>
</dbReference>
<evidence type="ECO:0000313" key="3">
    <source>
        <dbReference type="Proteomes" id="UP000011115"/>
    </source>
</evidence>
<accession>M1C8E6</accession>
<dbReference type="HOGENOM" id="CLU_2390316_0_0_1"/>
<proteinExistence type="predicted"/>
<name>M1C8E6_SOLTU</name>